<reference evidence="8 9" key="1">
    <citation type="submission" date="2018-06" db="EMBL/GenBank/DDBJ databases">
        <title>Genomic Encyclopedia of Type Strains, Phase IV (KMG-IV): sequencing the most valuable type-strain genomes for metagenomic binning, comparative biology and taxonomic classification.</title>
        <authorList>
            <person name="Goeker M."/>
        </authorList>
    </citation>
    <scope>NUCLEOTIDE SEQUENCE [LARGE SCALE GENOMIC DNA]</scope>
    <source>
        <strain evidence="8 9">DSM 25532</strain>
    </source>
</reference>
<dbReference type="Pfam" id="PF25967">
    <property type="entry name" value="RND-MFP_C"/>
    <property type="match status" value="1"/>
</dbReference>
<comment type="caution">
    <text evidence="8">The sequence shown here is derived from an EMBL/GenBank/DDBJ whole genome shotgun (WGS) entry which is preliminary data.</text>
</comment>
<feature type="region of interest" description="Disordered" evidence="3">
    <location>
        <begin position="1"/>
        <end position="37"/>
    </location>
</feature>
<evidence type="ECO:0000313" key="9">
    <source>
        <dbReference type="Proteomes" id="UP000253426"/>
    </source>
</evidence>
<accession>A0A366HD47</accession>
<evidence type="ECO:0000259" key="4">
    <source>
        <dbReference type="Pfam" id="PF25876"/>
    </source>
</evidence>
<dbReference type="Proteomes" id="UP000253426">
    <property type="component" value="Unassembled WGS sequence"/>
</dbReference>
<evidence type="ECO:0000313" key="8">
    <source>
        <dbReference type="EMBL" id="RBP39635.1"/>
    </source>
</evidence>
<dbReference type="PANTHER" id="PTHR30158">
    <property type="entry name" value="ACRA/E-RELATED COMPONENT OF DRUG EFFLUX TRANSPORTER"/>
    <property type="match status" value="1"/>
</dbReference>
<feature type="domain" description="Multidrug resistance protein MdtA-like beta-barrel" evidence="6">
    <location>
        <begin position="287"/>
        <end position="352"/>
    </location>
</feature>
<evidence type="ECO:0000259" key="5">
    <source>
        <dbReference type="Pfam" id="PF25917"/>
    </source>
</evidence>
<evidence type="ECO:0000256" key="1">
    <source>
        <dbReference type="ARBA" id="ARBA00004196"/>
    </source>
</evidence>
<keyword evidence="9" id="KW-1185">Reference proteome</keyword>
<dbReference type="InterPro" id="IPR058624">
    <property type="entry name" value="MdtA-like_HH"/>
</dbReference>
<dbReference type="OrthoDB" id="9801814at2"/>
<feature type="domain" description="Multidrug resistance protein MdtA-like barrel-sandwich hybrid" evidence="5">
    <location>
        <begin position="115"/>
        <end position="257"/>
    </location>
</feature>
<feature type="domain" description="Multidrug resistance protein MdtA-like alpha-helical hairpin" evidence="4">
    <location>
        <begin position="156"/>
        <end position="225"/>
    </location>
</feature>
<comment type="subcellular location">
    <subcellularLocation>
        <location evidence="1">Cell envelope</location>
    </subcellularLocation>
</comment>
<name>A0A366HD47_9BACT</name>
<feature type="domain" description="Multidrug resistance protein MdtA-like C-terminal permuted SH3" evidence="7">
    <location>
        <begin position="361"/>
        <end position="418"/>
    </location>
</feature>
<comment type="similarity">
    <text evidence="2">Belongs to the membrane fusion protein (MFP) (TC 8.A.1) family.</text>
</comment>
<dbReference type="Pfam" id="PF25876">
    <property type="entry name" value="HH_MFP_RND"/>
    <property type="match status" value="1"/>
</dbReference>
<dbReference type="EMBL" id="QNRR01000009">
    <property type="protein sequence ID" value="RBP39635.1"/>
    <property type="molecule type" value="Genomic_DNA"/>
</dbReference>
<dbReference type="InterPro" id="IPR006143">
    <property type="entry name" value="RND_pump_MFP"/>
</dbReference>
<dbReference type="Gene3D" id="2.40.30.170">
    <property type="match status" value="1"/>
</dbReference>
<organism evidence="8 9">
    <name type="scientific">Roseimicrobium gellanilyticum</name>
    <dbReference type="NCBI Taxonomy" id="748857"/>
    <lineage>
        <taxon>Bacteria</taxon>
        <taxon>Pseudomonadati</taxon>
        <taxon>Verrucomicrobiota</taxon>
        <taxon>Verrucomicrobiia</taxon>
        <taxon>Verrucomicrobiales</taxon>
        <taxon>Verrucomicrobiaceae</taxon>
        <taxon>Roseimicrobium</taxon>
    </lineage>
</organism>
<proteinExistence type="inferred from homology"/>
<feature type="region of interest" description="Disordered" evidence="3">
    <location>
        <begin position="67"/>
        <end position="90"/>
    </location>
</feature>
<dbReference type="Pfam" id="PF25944">
    <property type="entry name" value="Beta-barrel_RND"/>
    <property type="match status" value="1"/>
</dbReference>
<dbReference type="RefSeq" id="WP_113960536.1">
    <property type="nucleotide sequence ID" value="NZ_QNRR01000009.1"/>
</dbReference>
<evidence type="ECO:0000259" key="7">
    <source>
        <dbReference type="Pfam" id="PF25967"/>
    </source>
</evidence>
<dbReference type="AlphaFoldDB" id="A0A366HD47"/>
<dbReference type="Pfam" id="PF25917">
    <property type="entry name" value="BSH_RND"/>
    <property type="match status" value="1"/>
</dbReference>
<dbReference type="GO" id="GO:0046677">
    <property type="term" value="P:response to antibiotic"/>
    <property type="evidence" value="ECO:0007669"/>
    <property type="project" value="TreeGrafter"/>
</dbReference>
<dbReference type="PANTHER" id="PTHR30158:SF10">
    <property type="entry name" value="CATION EFFLUX PUMP"/>
    <property type="match status" value="1"/>
</dbReference>
<dbReference type="InterPro" id="IPR058626">
    <property type="entry name" value="MdtA-like_b-barrel"/>
</dbReference>
<dbReference type="GO" id="GO:0030313">
    <property type="term" value="C:cell envelope"/>
    <property type="evidence" value="ECO:0007669"/>
    <property type="project" value="UniProtKB-SubCell"/>
</dbReference>
<dbReference type="GO" id="GO:0022857">
    <property type="term" value="F:transmembrane transporter activity"/>
    <property type="evidence" value="ECO:0007669"/>
    <property type="project" value="InterPro"/>
</dbReference>
<dbReference type="NCBIfam" id="TIGR01730">
    <property type="entry name" value="RND_mfp"/>
    <property type="match status" value="1"/>
</dbReference>
<dbReference type="InterPro" id="IPR058625">
    <property type="entry name" value="MdtA-like_BSH"/>
</dbReference>
<protein>
    <submittedName>
        <fullName evidence="8">Multidrug efflux system membrane fusion protein/multidrug efflux system membrane fusion protein</fullName>
    </submittedName>
</protein>
<dbReference type="Gene3D" id="1.10.287.470">
    <property type="entry name" value="Helix hairpin bin"/>
    <property type="match status" value="1"/>
</dbReference>
<evidence type="ECO:0000256" key="3">
    <source>
        <dbReference type="SAM" id="MobiDB-lite"/>
    </source>
</evidence>
<sequence>MSTQDLPENPVSPEIESQKTGLAAGANIESGESAKPLTAQRSVRTTIAAGLAVAVIGGLTYLTAGETGAKEGSSSSAKEATTPATPPAPRVTVSTVEERTVTETRELLGRVDARETVEIRPRVSGHIQEVKLQAGQVVKQGEVLFTIDPRWYQATHDQAKAAVDAAKVRVRIAERDARRADDLLKSRAISVEEADTRTSKLEETRAELAAAEATLASARLDLEYTEVRAPISGRVSRAYVTAGNLVSGAPSGGTVLTTIVSDGDMYVYADVDESTLLQYSRLDREGRLRKENGRIPVEMQLSDETGFLHRGYVESSDNRVDPGTSSLVLRMVFPNPEGKLVAGLPARVRLPVSAPQATLLITERAIGTNQSQKYVFTVDNTEKVNQRPVKLGPVINGQRVIRDGLQPGDRVIVNGLQRVTAGMVVNAESSVAMK</sequence>
<dbReference type="InterPro" id="IPR058627">
    <property type="entry name" value="MdtA-like_C"/>
</dbReference>
<dbReference type="SUPFAM" id="SSF111369">
    <property type="entry name" value="HlyD-like secretion proteins"/>
    <property type="match status" value="1"/>
</dbReference>
<gene>
    <name evidence="8" type="ORF">DES53_10962</name>
</gene>
<evidence type="ECO:0000259" key="6">
    <source>
        <dbReference type="Pfam" id="PF25944"/>
    </source>
</evidence>
<feature type="compositionally biased region" description="Low complexity" evidence="3">
    <location>
        <begin position="67"/>
        <end position="83"/>
    </location>
</feature>
<evidence type="ECO:0000256" key="2">
    <source>
        <dbReference type="ARBA" id="ARBA00009477"/>
    </source>
</evidence>
<dbReference type="GO" id="GO:0005886">
    <property type="term" value="C:plasma membrane"/>
    <property type="evidence" value="ECO:0007669"/>
    <property type="project" value="TreeGrafter"/>
</dbReference>
<dbReference type="Gene3D" id="2.40.50.100">
    <property type="match status" value="1"/>
</dbReference>
<dbReference type="FunFam" id="2.40.420.20:FF:000001">
    <property type="entry name" value="Efflux RND transporter periplasmic adaptor subunit"/>
    <property type="match status" value="1"/>
</dbReference>
<dbReference type="Gene3D" id="2.40.420.20">
    <property type="match status" value="1"/>
</dbReference>